<proteinExistence type="predicted"/>
<keyword evidence="2" id="KW-1185">Reference proteome</keyword>
<reference evidence="1 2" key="1">
    <citation type="submission" date="2014-03" db="EMBL/GenBank/DDBJ databases">
        <title>Genome sequence of Bordetella hinzii.</title>
        <authorList>
            <person name="Register K."/>
            <person name="Harvill E."/>
            <person name="Goodfield L.L."/>
            <person name="Ivanov Y.V."/>
            <person name="Meyer J.A."/>
            <person name="Muse S.J."/>
            <person name="Jacobs N."/>
            <person name="Bendor L."/>
            <person name="Smallridge W.E."/>
            <person name="Brinkac L.M."/>
            <person name="Sanka R."/>
            <person name="Kim M."/>
            <person name="Losada L."/>
        </authorList>
    </citation>
    <scope>NUCLEOTIDE SEQUENCE [LARGE SCALE GENOMIC DNA]</scope>
    <source>
        <strain evidence="1 2">OH87 BAL007II</strain>
    </source>
</reference>
<evidence type="ECO:0000313" key="1">
    <source>
        <dbReference type="EMBL" id="KCB25046.1"/>
    </source>
</evidence>
<protein>
    <submittedName>
        <fullName evidence="1">N-acetyltransferase YedL</fullName>
    </submittedName>
</protein>
<accession>A0ABR4R3H9</accession>
<dbReference type="EMBL" id="JHEM01000010">
    <property type="protein sequence ID" value="KCB25046.1"/>
    <property type="molecule type" value="Genomic_DNA"/>
</dbReference>
<evidence type="ECO:0000313" key="2">
    <source>
        <dbReference type="Proteomes" id="UP000025748"/>
    </source>
</evidence>
<dbReference type="RefSeq" id="WP_029580405.1">
    <property type="nucleotide sequence ID" value="NZ_JHEM01000010.1"/>
</dbReference>
<dbReference type="Proteomes" id="UP000025748">
    <property type="component" value="Unassembled WGS sequence"/>
</dbReference>
<sequence length="85" mass="9339">MAHAAQHQAAAATAPAPIHPEGLYRWSQFSALIPFSRETWRLRILQGRAPRPVSQSTNCTAYKGADILAWLADPDGYKAVPIKVK</sequence>
<name>A0ABR4R3H9_9BORD</name>
<gene>
    <name evidence="1" type="ORF">L544_1054</name>
</gene>
<comment type="caution">
    <text evidence="1">The sequence shown here is derived from an EMBL/GenBank/DDBJ whole genome shotgun (WGS) entry which is preliminary data.</text>
</comment>
<organism evidence="1 2">
    <name type="scientific">Bordetella hinzii OH87 BAL007II</name>
    <dbReference type="NCBI Taxonomy" id="1331262"/>
    <lineage>
        <taxon>Bacteria</taxon>
        <taxon>Pseudomonadati</taxon>
        <taxon>Pseudomonadota</taxon>
        <taxon>Betaproteobacteria</taxon>
        <taxon>Burkholderiales</taxon>
        <taxon>Alcaligenaceae</taxon>
        <taxon>Bordetella</taxon>
    </lineage>
</organism>